<feature type="compositionally biased region" description="Basic and acidic residues" evidence="1">
    <location>
        <begin position="27"/>
        <end position="50"/>
    </location>
</feature>
<dbReference type="GeneID" id="71853543"/>
<dbReference type="EMBL" id="JBHSDJ010000023">
    <property type="protein sequence ID" value="MFC4246959.1"/>
    <property type="molecule type" value="Genomic_DNA"/>
</dbReference>
<name>A0ABD5NY39_9EURY</name>
<sequence length="50" mass="5321">MTADCHPGTGPGPFQAKRGAILAASTDGRETDACRHLERRTAGRLRGEVE</sequence>
<organism evidence="2 3">
    <name type="scientific">Natribaculum luteum</name>
    <dbReference type="NCBI Taxonomy" id="1586232"/>
    <lineage>
        <taxon>Archaea</taxon>
        <taxon>Methanobacteriati</taxon>
        <taxon>Methanobacteriota</taxon>
        <taxon>Stenosarchaea group</taxon>
        <taxon>Halobacteria</taxon>
        <taxon>Halobacteriales</taxon>
        <taxon>Natrialbaceae</taxon>
        <taxon>Natribaculum</taxon>
    </lineage>
</organism>
<dbReference type="Proteomes" id="UP001595821">
    <property type="component" value="Unassembled WGS sequence"/>
</dbReference>
<gene>
    <name evidence="2" type="ORF">ACFOZ7_08100</name>
</gene>
<protein>
    <submittedName>
        <fullName evidence="2">Uncharacterized protein</fullName>
    </submittedName>
</protein>
<proteinExistence type="predicted"/>
<accession>A0ABD5NY39</accession>
<dbReference type="AlphaFoldDB" id="A0ABD5NY39"/>
<evidence type="ECO:0000313" key="2">
    <source>
        <dbReference type="EMBL" id="MFC4246959.1"/>
    </source>
</evidence>
<comment type="caution">
    <text evidence="2">The sequence shown here is derived from an EMBL/GenBank/DDBJ whole genome shotgun (WGS) entry which is preliminary data.</text>
</comment>
<evidence type="ECO:0000313" key="3">
    <source>
        <dbReference type="Proteomes" id="UP001595821"/>
    </source>
</evidence>
<dbReference type="RefSeq" id="WP_246973675.1">
    <property type="nucleotide sequence ID" value="NZ_CP095397.1"/>
</dbReference>
<feature type="region of interest" description="Disordered" evidence="1">
    <location>
        <begin position="25"/>
        <end position="50"/>
    </location>
</feature>
<reference evidence="2 3" key="1">
    <citation type="journal article" date="2014" name="Int. J. Syst. Evol. Microbiol.">
        <title>Complete genome sequence of Corynebacterium casei LMG S-19264T (=DSM 44701T), isolated from a smear-ripened cheese.</title>
        <authorList>
            <consortium name="US DOE Joint Genome Institute (JGI-PGF)"/>
            <person name="Walter F."/>
            <person name="Albersmeier A."/>
            <person name="Kalinowski J."/>
            <person name="Ruckert C."/>
        </authorList>
    </citation>
    <scope>NUCLEOTIDE SEQUENCE [LARGE SCALE GENOMIC DNA]</scope>
    <source>
        <strain evidence="2 3">IBRC-M 10912</strain>
    </source>
</reference>
<evidence type="ECO:0000256" key="1">
    <source>
        <dbReference type="SAM" id="MobiDB-lite"/>
    </source>
</evidence>